<sequence length="553" mass="60791">MSWKTKNLGVHIGQGAQAVSDGELNMITSEGSGGSHSMVGKVASWAVSFERLLMDPTGVGYFTAFLKSEVSAENILFWQACEKFQQIPAHQKEELTRAARSIFDKYLSHSAFHAVNIDETARITESDLQNPKPDMFRKAQQQIFKLMKFDSYTRFIRSQLYQKCMLAEVEFQPLPGLGLSSKNLGAKQNSGSDDSFNRQKNTRQPEKFSRLEMEAERRRRGQESRAAWDRGGTQKGSREAKVSERCLVPRGPCDNSTSLNIQSGSTEQLKMGTQVFPLANKTVIQDRAKGNTHGSIPQVNVQGLSSQRRGAITAETVDSLQPSGHQVRPNTRTRNNAVRKTYDNDGFEALLSRAEWSSVDDQRGLLRKEHLVMPTFLQLPQGEGKKEEQEEKRGSEEPCPTSSCPATAPVNPTQAGGESAVGLAASTQGQKRQGLYSTVTLSCVAFTYRWGAQGPSAAAREVPDNSDTSSPSCGRVTQRNTTADMETGSNKCPSLSPQKQAVKNRSMSTGEVQRAKKAFHTPQMSLPGKADLENLKETPEDSNTPSSSSEELK</sequence>
<evidence type="ECO:0000256" key="2">
    <source>
        <dbReference type="SAM" id="MobiDB-lite"/>
    </source>
</evidence>
<dbReference type="InterPro" id="IPR024066">
    <property type="entry name" value="RGS_subdom1/3"/>
</dbReference>
<dbReference type="Proteomes" id="UP001152803">
    <property type="component" value="Unassembled WGS sequence"/>
</dbReference>
<proteinExistence type="predicted"/>
<feature type="compositionally biased region" description="Polar residues" evidence="2">
    <location>
        <begin position="400"/>
        <end position="416"/>
    </location>
</feature>
<reference evidence="4" key="1">
    <citation type="journal article" date="2023" name="Science">
        <title>Genome structures resolve the early diversification of teleost fishes.</title>
        <authorList>
            <person name="Parey E."/>
            <person name="Louis A."/>
            <person name="Montfort J."/>
            <person name="Bouchez O."/>
            <person name="Roques C."/>
            <person name="Iampietro C."/>
            <person name="Lluch J."/>
            <person name="Castinel A."/>
            <person name="Donnadieu C."/>
            <person name="Desvignes T."/>
            <person name="Floi Bucao C."/>
            <person name="Jouanno E."/>
            <person name="Wen M."/>
            <person name="Mejri S."/>
            <person name="Dirks R."/>
            <person name="Jansen H."/>
            <person name="Henkel C."/>
            <person name="Chen W.J."/>
            <person name="Zahm M."/>
            <person name="Cabau C."/>
            <person name="Klopp C."/>
            <person name="Thompson A.W."/>
            <person name="Robinson-Rechavi M."/>
            <person name="Braasch I."/>
            <person name="Lecointre G."/>
            <person name="Bobe J."/>
            <person name="Postlethwait J.H."/>
            <person name="Berthelot C."/>
            <person name="Roest Crollius H."/>
            <person name="Guiguen Y."/>
        </authorList>
    </citation>
    <scope>NUCLEOTIDE SEQUENCE</scope>
    <source>
        <strain evidence="4">Concon-B</strain>
    </source>
</reference>
<dbReference type="SMART" id="SM00315">
    <property type="entry name" value="RGS"/>
    <property type="match status" value="1"/>
</dbReference>
<dbReference type="PRINTS" id="PR01301">
    <property type="entry name" value="RGSPROTEIN"/>
</dbReference>
<dbReference type="InterPro" id="IPR016137">
    <property type="entry name" value="RGS"/>
</dbReference>
<dbReference type="OrthoDB" id="196547at2759"/>
<keyword evidence="5" id="KW-1185">Reference proteome</keyword>
<dbReference type="EMBL" id="JAFJMO010000005">
    <property type="protein sequence ID" value="KAJ8276312.1"/>
    <property type="molecule type" value="Genomic_DNA"/>
</dbReference>
<gene>
    <name evidence="4" type="ORF">COCON_G00080640</name>
</gene>
<feature type="region of interest" description="Disordered" evidence="2">
    <location>
        <begin position="377"/>
        <end position="431"/>
    </location>
</feature>
<dbReference type="InterPro" id="IPR044926">
    <property type="entry name" value="RGS_subdomain_2"/>
</dbReference>
<dbReference type="GO" id="GO:0005737">
    <property type="term" value="C:cytoplasm"/>
    <property type="evidence" value="ECO:0007669"/>
    <property type="project" value="TreeGrafter"/>
</dbReference>
<dbReference type="InterPro" id="IPR046995">
    <property type="entry name" value="RGS10/12/14-like"/>
</dbReference>
<evidence type="ECO:0000256" key="1">
    <source>
        <dbReference type="ARBA" id="ARBA00022468"/>
    </source>
</evidence>
<dbReference type="Pfam" id="PF00615">
    <property type="entry name" value="RGS"/>
    <property type="match status" value="1"/>
</dbReference>
<dbReference type="GO" id="GO:0005096">
    <property type="term" value="F:GTPase activator activity"/>
    <property type="evidence" value="ECO:0007669"/>
    <property type="project" value="UniProtKB-KW"/>
</dbReference>
<feature type="compositionally biased region" description="Polar residues" evidence="2">
    <location>
        <begin position="541"/>
        <end position="553"/>
    </location>
</feature>
<feature type="compositionally biased region" description="Polar residues" evidence="2">
    <location>
        <begin position="465"/>
        <end position="511"/>
    </location>
</feature>
<evidence type="ECO:0000313" key="5">
    <source>
        <dbReference type="Proteomes" id="UP001152803"/>
    </source>
</evidence>
<comment type="caution">
    <text evidence="4">The sequence shown here is derived from an EMBL/GenBank/DDBJ whole genome shotgun (WGS) entry which is preliminary data.</text>
</comment>
<dbReference type="SUPFAM" id="SSF48097">
    <property type="entry name" value="Regulator of G-protein signaling, RGS"/>
    <property type="match status" value="1"/>
</dbReference>
<evidence type="ECO:0000313" key="4">
    <source>
        <dbReference type="EMBL" id="KAJ8276312.1"/>
    </source>
</evidence>
<dbReference type="GO" id="GO:0005634">
    <property type="term" value="C:nucleus"/>
    <property type="evidence" value="ECO:0007669"/>
    <property type="project" value="TreeGrafter"/>
</dbReference>
<dbReference type="GO" id="GO:0007051">
    <property type="term" value="P:spindle organization"/>
    <property type="evidence" value="ECO:0007669"/>
    <property type="project" value="TreeGrafter"/>
</dbReference>
<dbReference type="FunFam" id="1.10.167.10:FF:000001">
    <property type="entry name" value="Putative regulator of g-protein signaling 12"/>
    <property type="match status" value="1"/>
</dbReference>
<dbReference type="GO" id="GO:0005886">
    <property type="term" value="C:plasma membrane"/>
    <property type="evidence" value="ECO:0007669"/>
    <property type="project" value="TreeGrafter"/>
</dbReference>
<dbReference type="InterPro" id="IPR036305">
    <property type="entry name" value="RGS_sf"/>
</dbReference>
<feature type="compositionally biased region" description="Polar residues" evidence="2">
    <location>
        <begin position="182"/>
        <end position="194"/>
    </location>
</feature>
<feature type="region of interest" description="Disordered" evidence="2">
    <location>
        <begin position="182"/>
        <end position="244"/>
    </location>
</feature>
<dbReference type="PANTHER" id="PTHR45945:SF2">
    <property type="entry name" value="REGULATOR OF G-PROTEIN SIGNALING 14"/>
    <property type="match status" value="1"/>
</dbReference>
<feature type="domain" description="RGS" evidence="3">
    <location>
        <begin position="48"/>
        <end position="165"/>
    </location>
</feature>
<feature type="compositionally biased region" description="Basic and acidic residues" evidence="2">
    <location>
        <begin position="383"/>
        <end position="396"/>
    </location>
</feature>
<organism evidence="4 5">
    <name type="scientific">Conger conger</name>
    <name type="common">Conger eel</name>
    <name type="synonym">Muraena conger</name>
    <dbReference type="NCBI Taxonomy" id="82655"/>
    <lineage>
        <taxon>Eukaryota</taxon>
        <taxon>Metazoa</taxon>
        <taxon>Chordata</taxon>
        <taxon>Craniata</taxon>
        <taxon>Vertebrata</taxon>
        <taxon>Euteleostomi</taxon>
        <taxon>Actinopterygii</taxon>
        <taxon>Neopterygii</taxon>
        <taxon>Teleostei</taxon>
        <taxon>Anguilliformes</taxon>
        <taxon>Congridae</taxon>
        <taxon>Conger</taxon>
    </lineage>
</organism>
<feature type="compositionally biased region" description="Basic and acidic residues" evidence="2">
    <location>
        <begin position="203"/>
        <end position="228"/>
    </location>
</feature>
<name>A0A9Q1DPH6_CONCO</name>
<accession>A0A9Q1DPH6</accession>
<evidence type="ECO:0000259" key="3">
    <source>
        <dbReference type="PROSITE" id="PS50132"/>
    </source>
</evidence>
<feature type="region of interest" description="Disordered" evidence="2">
    <location>
        <begin position="455"/>
        <end position="553"/>
    </location>
</feature>
<dbReference type="Gene3D" id="1.10.167.10">
    <property type="entry name" value="Regulator of G-protein Signalling 4, domain 2"/>
    <property type="match status" value="1"/>
</dbReference>
<feature type="compositionally biased region" description="Basic and acidic residues" evidence="2">
    <location>
        <begin position="530"/>
        <end position="539"/>
    </location>
</feature>
<dbReference type="AlphaFoldDB" id="A0A9Q1DPH6"/>
<dbReference type="PROSITE" id="PS50132">
    <property type="entry name" value="RGS"/>
    <property type="match status" value="1"/>
</dbReference>
<dbReference type="Gene3D" id="1.10.196.10">
    <property type="match status" value="1"/>
</dbReference>
<dbReference type="GO" id="GO:0051301">
    <property type="term" value="P:cell division"/>
    <property type="evidence" value="ECO:0007669"/>
    <property type="project" value="TreeGrafter"/>
</dbReference>
<keyword evidence="1" id="KW-0343">GTPase activation</keyword>
<dbReference type="PANTHER" id="PTHR45945">
    <property type="entry name" value="REGULATOR OF G-PROTEIN SIGNALING LOCO"/>
    <property type="match status" value="1"/>
</dbReference>
<dbReference type="GO" id="GO:0008277">
    <property type="term" value="P:regulation of G protein-coupled receptor signaling pathway"/>
    <property type="evidence" value="ECO:0007669"/>
    <property type="project" value="TreeGrafter"/>
</dbReference>
<protein>
    <recommendedName>
        <fullName evidence="3">RGS domain-containing protein</fullName>
    </recommendedName>
</protein>